<dbReference type="Pfam" id="PF09823">
    <property type="entry name" value="DUF2357"/>
    <property type="match status" value="1"/>
</dbReference>
<gene>
    <name evidence="2" type="ORF">SAMN02745196_00558</name>
</gene>
<keyword evidence="3" id="KW-1185">Reference proteome</keyword>
<dbReference type="RefSeq" id="WP_072829818.1">
    <property type="nucleotide sequence ID" value="NZ_FQXP01000003.1"/>
</dbReference>
<reference evidence="2 3" key="1">
    <citation type="submission" date="2016-11" db="EMBL/GenBank/DDBJ databases">
        <authorList>
            <person name="Jaros S."/>
            <person name="Januszkiewicz K."/>
            <person name="Wedrychowicz H."/>
        </authorList>
    </citation>
    <scope>NUCLEOTIDE SEQUENCE [LARGE SCALE GENOMIC DNA]</scope>
    <source>
        <strain evidence="2 3">DSM 3089</strain>
    </source>
</reference>
<evidence type="ECO:0000313" key="3">
    <source>
        <dbReference type="Proteomes" id="UP000184526"/>
    </source>
</evidence>
<dbReference type="Proteomes" id="UP000184526">
    <property type="component" value="Unassembled WGS sequence"/>
</dbReference>
<dbReference type="STRING" id="1121306.SAMN02745196_00558"/>
<accession>A0A1M5TF61</accession>
<name>A0A1M5TF61_9CLOT</name>
<sequence length="542" mass="63570">MDTQTKLIFTIYVYGTTNEVVNTIVTEKIIDLTKYPDGNLGDKLIHFGEYEAVTVTLESADESAELIVETFEEDIKSVKNGETVNLTSRIDEEGLLVPGFYMILLKTKDINFNGYYRINPSSLSWQGLENIKIYLEKLVKGLTYNLNSERIISKGDIINLGDKYEKLNNFSCILNSIINNPIEDMKKEYIRTSVTKHMNSKVQYLINKKGASDYNGIVKENFSSISKLSVDNLENKWLKKILVQYLIYLKNIENELKLYSSNIYINEINYIVNLRGVISYHLRCSWLSDIKLYKNITKPSLRMLKDRRYYKLYEIYNKISNKGLCENEQKEEVYSFKKTSKLFEYYIFMLIINIIKDFGYEWESGWLADQKGENLNTDLQSGTILRFESKSNIIEIAYDEEIKEIDFKNPASGFVPLNTRHKRPDVRIALFDKNYYFKNALIVEVKCRKQKYLFNSEGETEIMKQLKDYKALGYYELKDGNGEVIWNAINNVIIAYPKQFNEREKYSHPIYKFSFIDIEPSENEEDILGYDELKREIQKLLL</sequence>
<dbReference type="EMBL" id="FQXP01000003">
    <property type="protein sequence ID" value="SHH49397.1"/>
    <property type="molecule type" value="Genomic_DNA"/>
</dbReference>
<feature type="domain" description="DUF2357" evidence="1">
    <location>
        <begin position="168"/>
        <end position="316"/>
    </location>
</feature>
<protein>
    <recommendedName>
        <fullName evidence="1">DUF2357 domain-containing protein</fullName>
    </recommendedName>
</protein>
<proteinExistence type="predicted"/>
<evidence type="ECO:0000259" key="1">
    <source>
        <dbReference type="Pfam" id="PF09823"/>
    </source>
</evidence>
<dbReference type="AlphaFoldDB" id="A0A1M5TF61"/>
<evidence type="ECO:0000313" key="2">
    <source>
        <dbReference type="EMBL" id="SHH49397.1"/>
    </source>
</evidence>
<organism evidence="2 3">
    <name type="scientific">Clostridium collagenovorans DSM 3089</name>
    <dbReference type="NCBI Taxonomy" id="1121306"/>
    <lineage>
        <taxon>Bacteria</taxon>
        <taxon>Bacillati</taxon>
        <taxon>Bacillota</taxon>
        <taxon>Clostridia</taxon>
        <taxon>Eubacteriales</taxon>
        <taxon>Clostridiaceae</taxon>
        <taxon>Clostridium</taxon>
    </lineage>
</organism>
<dbReference type="OrthoDB" id="11970at2"/>
<dbReference type="InterPro" id="IPR018633">
    <property type="entry name" value="DUF2357"/>
</dbReference>